<name>A0A9P9D7H5_9HYPO</name>
<evidence type="ECO:0008006" key="4">
    <source>
        <dbReference type="Google" id="ProtNLM"/>
    </source>
</evidence>
<feature type="region of interest" description="Disordered" evidence="1">
    <location>
        <begin position="1"/>
        <end position="49"/>
    </location>
</feature>
<evidence type="ECO:0000256" key="1">
    <source>
        <dbReference type="SAM" id="MobiDB-lite"/>
    </source>
</evidence>
<gene>
    <name evidence="2" type="ORF">EDB81DRAFT_300169</name>
</gene>
<keyword evidence="3" id="KW-1185">Reference proteome</keyword>
<proteinExistence type="predicted"/>
<dbReference type="CDD" id="cd14688">
    <property type="entry name" value="bZIP_YAP"/>
    <property type="match status" value="1"/>
</dbReference>
<accession>A0A9P9D7H5</accession>
<dbReference type="OrthoDB" id="3555317at2759"/>
<dbReference type="EMBL" id="JAGMUV010000033">
    <property type="protein sequence ID" value="KAH7114009.1"/>
    <property type="molecule type" value="Genomic_DNA"/>
</dbReference>
<evidence type="ECO:0000313" key="2">
    <source>
        <dbReference type="EMBL" id="KAH7114009.1"/>
    </source>
</evidence>
<reference evidence="2" key="1">
    <citation type="journal article" date="2021" name="Nat. Commun.">
        <title>Genetic determinants of endophytism in the Arabidopsis root mycobiome.</title>
        <authorList>
            <person name="Mesny F."/>
            <person name="Miyauchi S."/>
            <person name="Thiergart T."/>
            <person name="Pickel B."/>
            <person name="Atanasova L."/>
            <person name="Karlsson M."/>
            <person name="Huettel B."/>
            <person name="Barry K.W."/>
            <person name="Haridas S."/>
            <person name="Chen C."/>
            <person name="Bauer D."/>
            <person name="Andreopoulos W."/>
            <person name="Pangilinan J."/>
            <person name="LaButti K."/>
            <person name="Riley R."/>
            <person name="Lipzen A."/>
            <person name="Clum A."/>
            <person name="Drula E."/>
            <person name="Henrissat B."/>
            <person name="Kohler A."/>
            <person name="Grigoriev I.V."/>
            <person name="Martin F.M."/>
            <person name="Hacquard S."/>
        </authorList>
    </citation>
    <scope>NUCLEOTIDE SEQUENCE</scope>
    <source>
        <strain evidence="2">MPI-CAGE-AT-0147</strain>
    </source>
</reference>
<organism evidence="2 3">
    <name type="scientific">Dactylonectria macrodidyma</name>
    <dbReference type="NCBI Taxonomy" id="307937"/>
    <lineage>
        <taxon>Eukaryota</taxon>
        <taxon>Fungi</taxon>
        <taxon>Dikarya</taxon>
        <taxon>Ascomycota</taxon>
        <taxon>Pezizomycotina</taxon>
        <taxon>Sordariomycetes</taxon>
        <taxon>Hypocreomycetidae</taxon>
        <taxon>Hypocreales</taxon>
        <taxon>Nectriaceae</taxon>
        <taxon>Dactylonectria</taxon>
    </lineage>
</organism>
<sequence>MGNSQPARRGRPPIQDGQDVVNSQQKKRLRMRLAQRSYRSRKQEAQESERIRAEELSSALDNALATFSTLHRRILDTSQIRNSSDVLFHLNDAVTQMAAIASGTNKVLPLPHALEDSGTSSRQQTPGVLAPHQSVTVDSGATTISLRTSTSNQIPVSARVVRACFERVVSILSNSTVYGSQSPALALPLQLLGEEVLMDNSLRSLSPFHPSVADFQYPLHSAPRLPHMYRVVEGETKAVFRAPAPLVQRIVRGKTRTMLDTNFAPLQDEWLEAVDVEEYLEERGIYLCNTVSNGTTSTDDTMYQPSVPDSEQSISILTLPGAVTGGEMAWAINDNTPPRLDSMEQRPSVSLSADFHGHEPADYSVFGLPRPRRWLRSANSQLHSTAMAGVLQSDFNHQTAQGIAKASRVSCKAAFTIKSINSRRG</sequence>
<dbReference type="AlphaFoldDB" id="A0A9P9D7H5"/>
<protein>
    <recommendedName>
        <fullName evidence="4">BZIP domain-containing protein</fullName>
    </recommendedName>
</protein>
<comment type="caution">
    <text evidence="2">The sequence shown here is derived from an EMBL/GenBank/DDBJ whole genome shotgun (WGS) entry which is preliminary data.</text>
</comment>
<dbReference type="Proteomes" id="UP000738349">
    <property type="component" value="Unassembled WGS sequence"/>
</dbReference>
<evidence type="ECO:0000313" key="3">
    <source>
        <dbReference type="Proteomes" id="UP000738349"/>
    </source>
</evidence>